<proteinExistence type="predicted"/>
<comment type="caution">
    <text evidence="2">The sequence shown here is derived from an EMBL/GenBank/DDBJ whole genome shotgun (WGS) entry which is preliminary data.</text>
</comment>
<feature type="compositionally biased region" description="Polar residues" evidence="1">
    <location>
        <begin position="57"/>
        <end position="81"/>
    </location>
</feature>
<sequence>MSAETADRMCEGRSRRNEKRARRRGPDHSRQHLGRSCAGRHARERMPGDNGPARQQDILNGQAIATTTRPTQPAGTSSAANRTPDLTEAASGPCAFSFSLRRAAGQHRRGILTRGPVSEEATAGGQVRGPSPPEKRPSGGVCSLINPSAPCSYVLDLEGSVVFGW</sequence>
<evidence type="ECO:0000313" key="2">
    <source>
        <dbReference type="EMBL" id="KAJ8406260.1"/>
    </source>
</evidence>
<feature type="region of interest" description="Disordered" evidence="1">
    <location>
        <begin position="1"/>
        <end position="90"/>
    </location>
</feature>
<dbReference type="EMBL" id="JAINUG010000044">
    <property type="protein sequence ID" value="KAJ8406260.1"/>
    <property type="molecule type" value="Genomic_DNA"/>
</dbReference>
<reference evidence="2" key="1">
    <citation type="journal article" date="2023" name="Science">
        <title>Genome structures resolve the early diversification of teleost fishes.</title>
        <authorList>
            <person name="Parey E."/>
            <person name="Louis A."/>
            <person name="Montfort J."/>
            <person name="Bouchez O."/>
            <person name="Roques C."/>
            <person name="Iampietro C."/>
            <person name="Lluch J."/>
            <person name="Castinel A."/>
            <person name="Donnadieu C."/>
            <person name="Desvignes T."/>
            <person name="Floi Bucao C."/>
            <person name="Jouanno E."/>
            <person name="Wen M."/>
            <person name="Mejri S."/>
            <person name="Dirks R."/>
            <person name="Jansen H."/>
            <person name="Henkel C."/>
            <person name="Chen W.J."/>
            <person name="Zahm M."/>
            <person name="Cabau C."/>
            <person name="Klopp C."/>
            <person name="Thompson A.W."/>
            <person name="Robinson-Rechavi M."/>
            <person name="Braasch I."/>
            <person name="Lecointre G."/>
            <person name="Bobe J."/>
            <person name="Postlethwait J.H."/>
            <person name="Berthelot C."/>
            <person name="Roest Crollius H."/>
            <person name="Guiguen Y."/>
        </authorList>
    </citation>
    <scope>NUCLEOTIDE SEQUENCE</scope>
    <source>
        <strain evidence="2">NC1722</strain>
    </source>
</reference>
<name>A0AAD7WRE8_9TELE</name>
<dbReference type="Proteomes" id="UP001221898">
    <property type="component" value="Unassembled WGS sequence"/>
</dbReference>
<feature type="compositionally biased region" description="Basic and acidic residues" evidence="1">
    <location>
        <begin position="1"/>
        <end position="15"/>
    </location>
</feature>
<accession>A0AAD7WRE8</accession>
<protein>
    <submittedName>
        <fullName evidence="2">Uncharacterized protein</fullName>
    </submittedName>
</protein>
<feature type="region of interest" description="Disordered" evidence="1">
    <location>
        <begin position="107"/>
        <end position="141"/>
    </location>
</feature>
<evidence type="ECO:0000256" key="1">
    <source>
        <dbReference type="SAM" id="MobiDB-lite"/>
    </source>
</evidence>
<keyword evidence="3" id="KW-1185">Reference proteome</keyword>
<dbReference type="AlphaFoldDB" id="A0AAD7WRE8"/>
<evidence type="ECO:0000313" key="3">
    <source>
        <dbReference type="Proteomes" id="UP001221898"/>
    </source>
</evidence>
<organism evidence="2 3">
    <name type="scientific">Aldrovandia affinis</name>
    <dbReference type="NCBI Taxonomy" id="143900"/>
    <lineage>
        <taxon>Eukaryota</taxon>
        <taxon>Metazoa</taxon>
        <taxon>Chordata</taxon>
        <taxon>Craniata</taxon>
        <taxon>Vertebrata</taxon>
        <taxon>Euteleostomi</taxon>
        <taxon>Actinopterygii</taxon>
        <taxon>Neopterygii</taxon>
        <taxon>Teleostei</taxon>
        <taxon>Notacanthiformes</taxon>
        <taxon>Halosauridae</taxon>
        <taxon>Aldrovandia</taxon>
    </lineage>
</organism>
<gene>
    <name evidence="2" type="ORF">AAFF_G00304910</name>
</gene>